<evidence type="ECO:0000256" key="4">
    <source>
        <dbReference type="ARBA" id="ARBA00022960"/>
    </source>
</evidence>
<dbReference type="CDD" id="cd16913">
    <property type="entry name" value="YkuD_like"/>
    <property type="match status" value="1"/>
</dbReference>
<dbReference type="InterPro" id="IPR038063">
    <property type="entry name" value="Transpep_catalytic_dom"/>
</dbReference>
<protein>
    <submittedName>
        <fullName evidence="9">Murein L,D-transpeptidase</fullName>
    </submittedName>
</protein>
<dbReference type="EMBL" id="QPGA01000005">
    <property type="protein sequence ID" value="RDE51735.1"/>
    <property type="molecule type" value="Genomic_DNA"/>
</dbReference>
<dbReference type="PANTHER" id="PTHR36699:SF1">
    <property type="entry name" value="L,D-TRANSPEPTIDASE YAFK-RELATED"/>
    <property type="match status" value="1"/>
</dbReference>
<evidence type="ECO:0000256" key="2">
    <source>
        <dbReference type="ARBA" id="ARBA00005992"/>
    </source>
</evidence>
<evidence type="ECO:0000256" key="5">
    <source>
        <dbReference type="ARBA" id="ARBA00022984"/>
    </source>
</evidence>
<evidence type="ECO:0000256" key="6">
    <source>
        <dbReference type="ARBA" id="ARBA00023316"/>
    </source>
</evidence>
<feature type="domain" description="L,D-TPase catalytic" evidence="8">
    <location>
        <begin position="16"/>
        <end position="173"/>
    </location>
</feature>
<dbReference type="GO" id="GO:0008360">
    <property type="term" value="P:regulation of cell shape"/>
    <property type="evidence" value="ECO:0007669"/>
    <property type="project" value="UniProtKB-UniRule"/>
</dbReference>
<dbReference type="Proteomes" id="UP000253831">
    <property type="component" value="Unassembled WGS sequence"/>
</dbReference>
<dbReference type="PANTHER" id="PTHR36699">
    <property type="entry name" value="LD-TRANSPEPTIDASE"/>
    <property type="match status" value="1"/>
</dbReference>
<dbReference type="GO" id="GO:0071555">
    <property type="term" value="P:cell wall organization"/>
    <property type="evidence" value="ECO:0007669"/>
    <property type="project" value="UniProtKB-UniRule"/>
</dbReference>
<name>A0A369XQQ9_9PROT</name>
<dbReference type="PROSITE" id="PS52029">
    <property type="entry name" value="LD_TPASE"/>
    <property type="match status" value="1"/>
</dbReference>
<evidence type="ECO:0000313" key="10">
    <source>
        <dbReference type="Proteomes" id="UP000253831"/>
    </source>
</evidence>
<evidence type="ECO:0000313" key="9">
    <source>
        <dbReference type="EMBL" id="RDE51735.1"/>
    </source>
</evidence>
<organism evidence="9 10">
    <name type="scientific">Candidatus Accumulibacter meliphilus</name>
    <dbReference type="NCBI Taxonomy" id="2211374"/>
    <lineage>
        <taxon>Bacteria</taxon>
        <taxon>Pseudomonadati</taxon>
        <taxon>Pseudomonadota</taxon>
        <taxon>Betaproteobacteria</taxon>
        <taxon>Candidatus Accumulibacter</taxon>
    </lineage>
</organism>
<dbReference type="SUPFAM" id="SSF141523">
    <property type="entry name" value="L,D-transpeptidase catalytic domain-like"/>
    <property type="match status" value="1"/>
</dbReference>
<evidence type="ECO:0000259" key="8">
    <source>
        <dbReference type="PROSITE" id="PS52029"/>
    </source>
</evidence>
<dbReference type="GO" id="GO:0004180">
    <property type="term" value="F:carboxypeptidase activity"/>
    <property type="evidence" value="ECO:0007669"/>
    <property type="project" value="UniProtKB-ARBA"/>
</dbReference>
<dbReference type="AlphaFoldDB" id="A0A369XQQ9"/>
<feature type="active site" description="Proton donor/acceptor" evidence="7">
    <location>
        <position position="130"/>
    </location>
</feature>
<dbReference type="UniPathway" id="UPA00219"/>
<gene>
    <name evidence="9" type="ORF">DVS81_04760</name>
</gene>
<keyword evidence="3" id="KW-0808">Transferase</keyword>
<dbReference type="Gene3D" id="2.40.440.10">
    <property type="entry name" value="L,D-transpeptidase catalytic domain-like"/>
    <property type="match status" value="1"/>
</dbReference>
<dbReference type="Pfam" id="PF03734">
    <property type="entry name" value="YkuD"/>
    <property type="match status" value="1"/>
</dbReference>
<accession>A0A369XQQ9</accession>
<dbReference type="InterPro" id="IPR005490">
    <property type="entry name" value="LD_TPept_cat_dom"/>
</dbReference>
<keyword evidence="6 7" id="KW-0961">Cell wall biogenesis/degradation</keyword>
<feature type="active site" description="Nucleophile" evidence="7">
    <location>
        <position position="149"/>
    </location>
</feature>
<keyword evidence="4 7" id="KW-0133">Cell shape</keyword>
<evidence type="ECO:0000256" key="7">
    <source>
        <dbReference type="PROSITE-ProRule" id="PRU01373"/>
    </source>
</evidence>
<comment type="similarity">
    <text evidence="2">Belongs to the YkuD family.</text>
</comment>
<comment type="pathway">
    <text evidence="1 7">Cell wall biogenesis; peptidoglycan biosynthesis.</text>
</comment>
<evidence type="ECO:0000256" key="3">
    <source>
        <dbReference type="ARBA" id="ARBA00022679"/>
    </source>
</evidence>
<comment type="caution">
    <text evidence="9">The sequence shown here is derived from an EMBL/GenBank/DDBJ whole genome shotgun (WGS) entry which is preliminary data.</text>
</comment>
<reference evidence="9 10" key="1">
    <citation type="submission" date="2018-05" db="EMBL/GenBank/DDBJ databases">
        <title>Integrated omic analyses show evidence that a Ca. Accumulibacter phosphatis strain performs denitrification under micro-aerobic conditions.</title>
        <authorList>
            <person name="Camejo P.Y."/>
            <person name="Katherine M.D."/>
            <person name="Daniel N.R."/>
        </authorList>
    </citation>
    <scope>NUCLEOTIDE SEQUENCE [LARGE SCALE GENOMIC DNA]</scope>
    <source>
        <strain evidence="9">UW-LDO-IC</strain>
    </source>
</reference>
<dbReference type="GO" id="GO:0009252">
    <property type="term" value="P:peptidoglycan biosynthetic process"/>
    <property type="evidence" value="ECO:0007669"/>
    <property type="project" value="UniProtKB-UniPathway"/>
</dbReference>
<sequence length="173" mass="19081">MALPLAAQGVTAVNGVWLKVDTQEATLTVMNGDQAQKVFKGIAIGRYGTTDVKMQGDHRTPLGSFTIGWIPEKSRYHRFLGLTYPDIERADRALAEGEITEAQWHAIRRASETKGRPPQNTPLGGFIGIHGTGAGDAKIHQQYNWTNGCIALTNEQIDRLMTWIRVGTPVEIR</sequence>
<dbReference type="GO" id="GO:0016740">
    <property type="term" value="F:transferase activity"/>
    <property type="evidence" value="ECO:0007669"/>
    <property type="project" value="UniProtKB-KW"/>
</dbReference>
<evidence type="ECO:0000256" key="1">
    <source>
        <dbReference type="ARBA" id="ARBA00004752"/>
    </source>
</evidence>
<keyword evidence="5 7" id="KW-0573">Peptidoglycan synthesis</keyword>
<proteinExistence type="inferred from homology"/>